<evidence type="ECO:0000256" key="2">
    <source>
        <dbReference type="ARBA" id="ARBA00022741"/>
    </source>
</evidence>
<evidence type="ECO:0000256" key="5">
    <source>
        <dbReference type="ARBA" id="ARBA00023054"/>
    </source>
</evidence>
<proteinExistence type="predicted"/>
<evidence type="ECO:0000259" key="10">
    <source>
        <dbReference type="Pfam" id="PF12037"/>
    </source>
</evidence>
<dbReference type="GO" id="GO:0008270">
    <property type="term" value="F:zinc ion binding"/>
    <property type="evidence" value="ECO:0007669"/>
    <property type="project" value="TreeGrafter"/>
</dbReference>
<keyword evidence="6" id="KW-0496">Mitochondrion</keyword>
<dbReference type="GO" id="GO:0005524">
    <property type="term" value="F:ATP binding"/>
    <property type="evidence" value="ECO:0007669"/>
    <property type="project" value="UniProtKB-KW"/>
</dbReference>
<keyword evidence="4" id="KW-0067">ATP-binding</keyword>
<dbReference type="STRING" id="6337.A0A0V0Y686"/>
<keyword evidence="2" id="KW-0547">Nucleotide-binding</keyword>
<comment type="subcellular location">
    <subcellularLocation>
        <location evidence="1">Mitochondrion inner membrane</location>
    </subcellularLocation>
</comment>
<evidence type="ECO:0000256" key="9">
    <source>
        <dbReference type="SAM" id="MobiDB-lite"/>
    </source>
</evidence>
<dbReference type="GO" id="GO:0005743">
    <property type="term" value="C:mitochondrial inner membrane"/>
    <property type="evidence" value="ECO:0007669"/>
    <property type="project" value="UniProtKB-SubCell"/>
</dbReference>
<dbReference type="AlphaFoldDB" id="A0A0V0Y686"/>
<dbReference type="GO" id="GO:0007005">
    <property type="term" value="P:mitochondrion organization"/>
    <property type="evidence" value="ECO:0007669"/>
    <property type="project" value="TreeGrafter"/>
</dbReference>
<feature type="compositionally biased region" description="Pro residues" evidence="9">
    <location>
        <begin position="21"/>
        <end position="31"/>
    </location>
</feature>
<evidence type="ECO:0000256" key="8">
    <source>
        <dbReference type="SAM" id="Coils"/>
    </source>
</evidence>
<reference evidence="11 12" key="1">
    <citation type="submission" date="2015-01" db="EMBL/GenBank/DDBJ databases">
        <title>Evolution of Trichinella species and genotypes.</title>
        <authorList>
            <person name="Korhonen P.K."/>
            <person name="Edoardo P."/>
            <person name="Giuseppe L.R."/>
            <person name="Gasser R.B."/>
        </authorList>
    </citation>
    <scope>NUCLEOTIDE SEQUENCE [LARGE SCALE GENOMIC DNA]</scope>
    <source>
        <strain evidence="11">ISS141</strain>
    </source>
</reference>
<accession>A0A0V0Y686</accession>
<feature type="coiled-coil region" evidence="8">
    <location>
        <begin position="51"/>
        <end position="102"/>
    </location>
</feature>
<feature type="region of interest" description="Disordered" evidence="9">
    <location>
        <begin position="1"/>
        <end position="43"/>
    </location>
</feature>
<evidence type="ECO:0000313" key="11">
    <source>
        <dbReference type="EMBL" id="KRX95504.1"/>
    </source>
</evidence>
<dbReference type="PANTHER" id="PTHR23075:SF0">
    <property type="entry name" value="ATPASE FAMILY AAA DOMAIN-CONTAINING PROTEIN 3"/>
    <property type="match status" value="1"/>
</dbReference>
<name>A0A0V0Y686_TRIPS</name>
<dbReference type="Proteomes" id="UP000054815">
    <property type="component" value="Unassembled WGS sequence"/>
</dbReference>
<evidence type="ECO:0000256" key="4">
    <source>
        <dbReference type="ARBA" id="ARBA00022840"/>
    </source>
</evidence>
<evidence type="ECO:0000256" key="3">
    <source>
        <dbReference type="ARBA" id="ARBA00022792"/>
    </source>
</evidence>
<evidence type="ECO:0000256" key="6">
    <source>
        <dbReference type="ARBA" id="ARBA00023128"/>
    </source>
</evidence>
<evidence type="ECO:0000256" key="7">
    <source>
        <dbReference type="ARBA" id="ARBA00023136"/>
    </source>
</evidence>
<evidence type="ECO:0000313" key="12">
    <source>
        <dbReference type="Proteomes" id="UP000054815"/>
    </source>
</evidence>
<feature type="coiled-coil region" evidence="8">
    <location>
        <begin position="138"/>
        <end position="172"/>
    </location>
</feature>
<keyword evidence="5 8" id="KW-0175">Coiled coil</keyword>
<dbReference type="SUPFAM" id="SSF52540">
    <property type="entry name" value="P-loop containing nucleoside triphosphate hydrolases"/>
    <property type="match status" value="1"/>
</dbReference>
<dbReference type="PANTHER" id="PTHR23075">
    <property type="entry name" value="PUTATIVE ATP-ASE"/>
    <property type="match status" value="1"/>
</dbReference>
<keyword evidence="7" id="KW-0472">Membrane</keyword>
<organism evidence="11 12">
    <name type="scientific">Trichinella pseudospiralis</name>
    <name type="common">Parasitic roundworm</name>
    <dbReference type="NCBI Taxonomy" id="6337"/>
    <lineage>
        <taxon>Eukaryota</taxon>
        <taxon>Metazoa</taxon>
        <taxon>Ecdysozoa</taxon>
        <taxon>Nematoda</taxon>
        <taxon>Enoplea</taxon>
        <taxon>Dorylaimia</taxon>
        <taxon>Trichinellida</taxon>
        <taxon>Trichinellidae</taxon>
        <taxon>Trichinella</taxon>
    </lineage>
</organism>
<sequence length="404" mass="46290">MFELFGIKPPAESPPSDGASAPPPPPPPPPENGQKPPDKSRMAYSFDSSALERAAKAARELERSKNAKEALELARLQEQTRQMELQQRIKEFEASAEKSKVEQRRVFEEEKRRTMSEESKQFKLKAEYQDQLARKRFADEQALRRREQEEALRRQEESVQKQEAIRRRTIEEELKLKHQYDVQRVEQEARARAAVERENREIYLEQLRVREKERRTTVLEAIAAGGQMIGRGLGSFFSDLGTLMNTAAGLTTDFSLVLATNRPEQFDWAVNDRLDEMVEFSLPALDQCQRLLLLYFERYIAQPAVGRRAWPFAVGRLKLADFDWVEKCNAVATKVVGMSGREISKMVVAWQAAAYASDDGCLTERMIDDLTEHAVRQHSQKVAWLAMETDPAGGEKYPQPHPVK</sequence>
<protein>
    <submittedName>
        <fullName evidence="11">ATPase family AAA domain-containing protein 3</fullName>
    </submittedName>
</protein>
<feature type="domain" description="ATPase family AAA" evidence="10">
    <location>
        <begin position="31"/>
        <end position="251"/>
    </location>
</feature>
<keyword evidence="3" id="KW-0999">Mitochondrion inner membrane</keyword>
<gene>
    <name evidence="11" type="primary">atad-3</name>
    <name evidence="11" type="ORF">T4E_3128</name>
</gene>
<dbReference type="EMBL" id="JYDU01000055">
    <property type="protein sequence ID" value="KRX95504.1"/>
    <property type="molecule type" value="Genomic_DNA"/>
</dbReference>
<dbReference type="InterPro" id="IPR021911">
    <property type="entry name" value="ATAD3_N"/>
</dbReference>
<dbReference type="InterPro" id="IPR027417">
    <property type="entry name" value="P-loop_NTPase"/>
</dbReference>
<evidence type="ECO:0000256" key="1">
    <source>
        <dbReference type="ARBA" id="ARBA00004273"/>
    </source>
</evidence>
<dbReference type="Pfam" id="PF12037">
    <property type="entry name" value="ATAD3_N"/>
    <property type="match status" value="1"/>
</dbReference>
<comment type="caution">
    <text evidence="11">The sequence shown here is derived from an EMBL/GenBank/DDBJ whole genome shotgun (WGS) entry which is preliminary data.</text>
</comment>